<evidence type="ECO:0000259" key="1">
    <source>
        <dbReference type="PROSITE" id="PS50943"/>
    </source>
</evidence>
<feature type="domain" description="HTH cro/C1-type" evidence="1">
    <location>
        <begin position="38"/>
        <end position="58"/>
    </location>
</feature>
<dbReference type="EMBL" id="JBHUNF010000002">
    <property type="protein sequence ID" value="MFD2674445.1"/>
    <property type="molecule type" value="Genomic_DNA"/>
</dbReference>
<dbReference type="Pfam" id="PF13384">
    <property type="entry name" value="HTH_23"/>
    <property type="match status" value="1"/>
</dbReference>
<dbReference type="Proteomes" id="UP001597453">
    <property type="component" value="Unassembled WGS sequence"/>
</dbReference>
<dbReference type="PROSITE" id="PS50943">
    <property type="entry name" value="HTH_CROC1"/>
    <property type="match status" value="1"/>
</dbReference>
<organism evidence="2 3">
    <name type="scientific">Gulosibacter bifidus</name>
    <dbReference type="NCBI Taxonomy" id="272239"/>
    <lineage>
        <taxon>Bacteria</taxon>
        <taxon>Bacillati</taxon>
        <taxon>Actinomycetota</taxon>
        <taxon>Actinomycetes</taxon>
        <taxon>Micrococcales</taxon>
        <taxon>Microbacteriaceae</taxon>
        <taxon>Gulosibacter</taxon>
    </lineage>
</organism>
<comment type="caution">
    <text evidence="2">The sequence shown here is derived from an EMBL/GenBank/DDBJ whole genome shotgun (WGS) entry which is preliminary data.</text>
</comment>
<dbReference type="RefSeq" id="WP_066056640.1">
    <property type="nucleotide sequence ID" value="NZ_JBHUNF010000002.1"/>
</dbReference>
<keyword evidence="3" id="KW-1185">Reference proteome</keyword>
<proteinExistence type="predicted"/>
<dbReference type="SUPFAM" id="SSF46689">
    <property type="entry name" value="Homeodomain-like"/>
    <property type="match status" value="1"/>
</dbReference>
<dbReference type="Gene3D" id="1.10.10.60">
    <property type="entry name" value="Homeodomain-like"/>
    <property type="match status" value="1"/>
</dbReference>
<reference evidence="3" key="1">
    <citation type="journal article" date="2019" name="Int. J. Syst. Evol. Microbiol.">
        <title>The Global Catalogue of Microorganisms (GCM) 10K type strain sequencing project: providing services to taxonomists for standard genome sequencing and annotation.</title>
        <authorList>
            <consortium name="The Broad Institute Genomics Platform"/>
            <consortium name="The Broad Institute Genome Sequencing Center for Infectious Disease"/>
            <person name="Wu L."/>
            <person name="Ma J."/>
        </authorList>
    </citation>
    <scope>NUCLEOTIDE SEQUENCE [LARGE SCALE GENOMIC DNA]</scope>
    <source>
        <strain evidence="3">TISTR 1511</strain>
    </source>
</reference>
<name>A0ABW5RIH8_9MICO</name>
<sequence>MPTPHRQLINPLRTVVQESKRIERRVARHANHAATTGKLTQTEIANELGVSQSTVSRLIKRYNATKEDLSADNFVDAAYHGEITHEELLNLLRNHAYEPAYRVKGLLDDYEHHPNSDDAIYDAFYLDLISEDELDDLLTKM</sequence>
<protein>
    <submittedName>
        <fullName evidence="2">Helix-turn-helix domain-containing protein</fullName>
    </submittedName>
</protein>
<accession>A0ABW5RIH8</accession>
<evidence type="ECO:0000313" key="3">
    <source>
        <dbReference type="Proteomes" id="UP001597453"/>
    </source>
</evidence>
<dbReference type="InterPro" id="IPR009057">
    <property type="entry name" value="Homeodomain-like_sf"/>
</dbReference>
<gene>
    <name evidence="2" type="ORF">ACFSUQ_03925</name>
</gene>
<dbReference type="InterPro" id="IPR001387">
    <property type="entry name" value="Cro/C1-type_HTH"/>
</dbReference>
<evidence type="ECO:0000313" key="2">
    <source>
        <dbReference type="EMBL" id="MFD2674445.1"/>
    </source>
</evidence>